<sequence length="61" mass="6012">MRDMLKALAERMAERVLRAGGATVPRSMLPAVLAGGFALALLASTVVTGIVSCAAAGAGVA</sequence>
<proteinExistence type="predicted"/>
<reference evidence="1" key="1">
    <citation type="submission" date="2018-08" db="EMBL/GenBank/DDBJ databases">
        <title>Murine metabolic-syndrome-specific gut microbial biobank.</title>
        <authorList>
            <person name="Liu C."/>
        </authorList>
    </citation>
    <scope>NUCLEOTIDE SEQUENCE [LARGE SCALE GENOMIC DNA]</scope>
    <source>
        <strain evidence="1">Z82</strain>
    </source>
</reference>
<evidence type="ECO:0000313" key="1">
    <source>
        <dbReference type="EMBL" id="NBI35566.1"/>
    </source>
</evidence>
<protein>
    <submittedName>
        <fullName evidence="1">Uncharacterized protein</fullName>
    </submittedName>
</protein>
<organism evidence="1">
    <name type="scientific">Muribaculaceae bacterium Z82</name>
    <dbReference type="NCBI Taxonomy" id="2304548"/>
    <lineage>
        <taxon>Bacteria</taxon>
        <taxon>Pseudomonadati</taxon>
        <taxon>Bacteroidota</taxon>
        <taxon>Bacteroidia</taxon>
        <taxon>Bacteroidales</taxon>
        <taxon>Muribaculaceae</taxon>
    </lineage>
</organism>
<gene>
    <name evidence="1" type="ORF">D1639_11110</name>
</gene>
<accession>A0A7C9NW24</accession>
<comment type="caution">
    <text evidence="1">The sequence shown here is derived from an EMBL/GenBank/DDBJ whole genome shotgun (WGS) entry which is preliminary data.</text>
</comment>
<dbReference type="EMBL" id="QWKH01000160">
    <property type="protein sequence ID" value="NBI35566.1"/>
    <property type="molecule type" value="Genomic_DNA"/>
</dbReference>
<name>A0A7C9NW24_9BACT</name>
<dbReference type="AlphaFoldDB" id="A0A7C9NW24"/>